<keyword evidence="4" id="KW-0539">Nucleus</keyword>
<dbReference type="GO" id="GO:0006351">
    <property type="term" value="P:DNA-templated transcription"/>
    <property type="evidence" value="ECO:0007669"/>
    <property type="project" value="InterPro"/>
</dbReference>
<keyword evidence="2" id="KW-0479">Metal-binding</keyword>
<dbReference type="FunFam" id="2.20.28.30:FF:000002">
    <property type="entry name" value="DNA-directed RNA polymerases II, IV and V subunit 12"/>
    <property type="match status" value="1"/>
</dbReference>
<name>A0A1X7VS86_AMPQE</name>
<dbReference type="SMART" id="SM00659">
    <property type="entry name" value="RPOLCX"/>
    <property type="match status" value="1"/>
</dbReference>
<evidence type="ECO:0000256" key="4">
    <source>
        <dbReference type="ARBA" id="ARBA00023242"/>
    </source>
</evidence>
<proteinExistence type="inferred from homology"/>
<dbReference type="GO" id="GO:0008270">
    <property type="term" value="F:zinc ion binding"/>
    <property type="evidence" value="ECO:0007669"/>
    <property type="project" value="InterPro"/>
</dbReference>
<dbReference type="PANTHER" id="PTHR12056">
    <property type="entry name" value="DNA-DIRECTED RNA POLYMERASES I, II, AND III"/>
    <property type="match status" value="1"/>
</dbReference>
<dbReference type="GO" id="GO:0003677">
    <property type="term" value="F:DNA binding"/>
    <property type="evidence" value="ECO:0007669"/>
    <property type="project" value="InterPro"/>
</dbReference>
<protein>
    <recommendedName>
        <fullName evidence="7">DNA-directed RNA polymerases I, II, and III subunit RPABC4</fullName>
    </recommendedName>
</protein>
<dbReference type="Pfam" id="PF03604">
    <property type="entry name" value="Zn_ribbon_RPAB4"/>
    <property type="match status" value="1"/>
</dbReference>
<dbReference type="AlphaFoldDB" id="A0A1X7VS86"/>
<dbReference type="GO" id="GO:0005736">
    <property type="term" value="C:RNA polymerase I complex"/>
    <property type="evidence" value="ECO:0007669"/>
    <property type="project" value="TreeGrafter"/>
</dbReference>
<evidence type="ECO:0000256" key="2">
    <source>
        <dbReference type="ARBA" id="ARBA00022723"/>
    </source>
</evidence>
<evidence type="ECO:0008006" key="7">
    <source>
        <dbReference type="Google" id="ProtNLM"/>
    </source>
</evidence>
<comment type="subcellular location">
    <subcellularLocation>
        <location evidence="1">Nucleus</location>
    </subcellularLocation>
</comment>
<organism evidence="6">
    <name type="scientific">Amphimedon queenslandica</name>
    <name type="common">Sponge</name>
    <dbReference type="NCBI Taxonomy" id="400682"/>
    <lineage>
        <taxon>Eukaryota</taxon>
        <taxon>Metazoa</taxon>
        <taxon>Porifera</taxon>
        <taxon>Demospongiae</taxon>
        <taxon>Heteroscleromorpha</taxon>
        <taxon>Haplosclerida</taxon>
        <taxon>Niphatidae</taxon>
        <taxon>Amphimedon</taxon>
    </lineage>
</organism>
<dbReference type="Gene3D" id="2.20.28.30">
    <property type="entry name" value="RNA polymerase ii, chain L"/>
    <property type="match status" value="1"/>
</dbReference>
<dbReference type="PANTHER" id="PTHR12056:SF2">
    <property type="entry name" value="GEO11084P1"/>
    <property type="match status" value="1"/>
</dbReference>
<dbReference type="InterPro" id="IPR029040">
    <property type="entry name" value="RPABC4/Spt4"/>
</dbReference>
<reference evidence="6" key="1">
    <citation type="submission" date="2017-05" db="UniProtKB">
        <authorList>
            <consortium name="EnsemblMetazoa"/>
        </authorList>
    </citation>
    <scope>IDENTIFICATION</scope>
</reference>
<dbReference type="STRING" id="400682.A0A1X7VS86"/>
<comment type="similarity">
    <text evidence="5">Belongs to the archaeal Rpo12/eukaryotic RPC10 RNA polymerase subunit family.</text>
</comment>
<dbReference type="GO" id="GO:0005665">
    <property type="term" value="C:RNA polymerase II, core complex"/>
    <property type="evidence" value="ECO:0007669"/>
    <property type="project" value="TreeGrafter"/>
</dbReference>
<keyword evidence="3" id="KW-0862">Zinc</keyword>
<dbReference type="InterPro" id="IPR039747">
    <property type="entry name" value="RPABC4"/>
</dbReference>
<dbReference type="GO" id="GO:0003899">
    <property type="term" value="F:DNA-directed RNA polymerase activity"/>
    <property type="evidence" value="ECO:0007669"/>
    <property type="project" value="InterPro"/>
</dbReference>
<dbReference type="InterPro" id="IPR006591">
    <property type="entry name" value="RNAP_P/RPABC4"/>
</dbReference>
<evidence type="ECO:0000256" key="5">
    <source>
        <dbReference type="ARBA" id="ARBA00025770"/>
    </source>
</evidence>
<evidence type="ECO:0000256" key="1">
    <source>
        <dbReference type="ARBA" id="ARBA00004123"/>
    </source>
</evidence>
<accession>A0A1X7VS86</accession>
<sequence length="64" mass="7167">MADSTPGPGNTPGASSSRNPVIYICGECHGENEIRPRDPIRCTQCGYRILYKKRTKRIIVFDAR</sequence>
<dbReference type="SUPFAM" id="SSF63393">
    <property type="entry name" value="RNA polymerase subunits"/>
    <property type="match status" value="1"/>
</dbReference>
<dbReference type="InParanoid" id="A0A1X7VS86"/>
<evidence type="ECO:0000313" key="6">
    <source>
        <dbReference type="EnsemblMetazoa" id="Aqu2.1.42744_001"/>
    </source>
</evidence>
<dbReference type="EnsemblMetazoa" id="Aqu2.1.42744_001">
    <property type="protein sequence ID" value="Aqu2.1.42744_001"/>
    <property type="gene ID" value="Aqu2.1.42744"/>
</dbReference>
<dbReference type="GO" id="GO:0005666">
    <property type="term" value="C:RNA polymerase III complex"/>
    <property type="evidence" value="ECO:0007669"/>
    <property type="project" value="TreeGrafter"/>
</dbReference>
<evidence type="ECO:0000256" key="3">
    <source>
        <dbReference type="ARBA" id="ARBA00022833"/>
    </source>
</evidence>